<dbReference type="Gene3D" id="3.30.420.10">
    <property type="entry name" value="Ribonuclease H-like superfamily/Ribonuclease H"/>
    <property type="match status" value="1"/>
</dbReference>
<evidence type="ECO:0000259" key="8">
    <source>
        <dbReference type="PROSITE" id="PS50879"/>
    </source>
</evidence>
<keyword evidence="7" id="KW-0378">Hydrolase</keyword>
<dbReference type="InterPro" id="IPR012337">
    <property type="entry name" value="RNaseH-like_sf"/>
</dbReference>
<comment type="catalytic activity">
    <reaction evidence="1">
        <text>Endonucleolytic cleavage to 5'-phosphomonoester.</text>
        <dbReference type="EC" id="3.1.26.4"/>
    </reaction>
</comment>
<comment type="similarity">
    <text evidence="2">Belongs to the RNase H family.</text>
</comment>
<name>A5DAG3_PICGU</name>
<dbReference type="InterPro" id="IPR050092">
    <property type="entry name" value="RNase_H"/>
</dbReference>
<sequence length="152" mass="16951">MYDRPESGYGVFYGDGDERNVAVALSSVDDIPGTSQRAELHALDHAVSNIADFLDEYNPDKEYVIHTDSQYVIKATTVWIKKWKSNGWTTSYGKSVANQDLIKRIFSNLNRINKELEDNGFSAVKLEHVAGHSGDYGNEMADQLANEGADMD</sequence>
<dbReference type="SUPFAM" id="SSF53098">
    <property type="entry name" value="Ribonuclease H-like"/>
    <property type="match status" value="1"/>
</dbReference>
<evidence type="ECO:0000256" key="6">
    <source>
        <dbReference type="ARBA" id="ARBA00022759"/>
    </source>
</evidence>
<accession>A5DAG3</accession>
<evidence type="ECO:0000256" key="3">
    <source>
        <dbReference type="ARBA" id="ARBA00012180"/>
    </source>
</evidence>
<evidence type="ECO:0000256" key="7">
    <source>
        <dbReference type="ARBA" id="ARBA00022801"/>
    </source>
</evidence>
<keyword evidence="6" id="KW-0255">Endonuclease</keyword>
<dbReference type="HOGENOM" id="CLU_030894_4_4_1"/>
<dbReference type="PROSITE" id="PS50879">
    <property type="entry name" value="RNASE_H_1"/>
    <property type="match status" value="1"/>
</dbReference>
<keyword evidence="5" id="KW-0479">Metal-binding</keyword>
<dbReference type="KEGG" id="pgu:PGUG_00268"/>
<dbReference type="AlphaFoldDB" id="A5DAG3"/>
<dbReference type="GO" id="GO:0043137">
    <property type="term" value="P:DNA replication, removal of RNA primer"/>
    <property type="evidence" value="ECO:0007669"/>
    <property type="project" value="TreeGrafter"/>
</dbReference>
<proteinExistence type="inferred from homology"/>
<dbReference type="GO" id="GO:0004523">
    <property type="term" value="F:RNA-DNA hybrid ribonuclease activity"/>
    <property type="evidence" value="ECO:0007669"/>
    <property type="project" value="UniProtKB-EC"/>
</dbReference>
<dbReference type="STRING" id="294746.A5DAG3"/>
<evidence type="ECO:0000313" key="9">
    <source>
        <dbReference type="EMBL" id="EDK36170.1"/>
    </source>
</evidence>
<dbReference type="GeneID" id="5129279"/>
<dbReference type="PANTHER" id="PTHR10642:SF26">
    <property type="entry name" value="RIBONUCLEASE H1"/>
    <property type="match status" value="1"/>
</dbReference>
<evidence type="ECO:0000256" key="1">
    <source>
        <dbReference type="ARBA" id="ARBA00000077"/>
    </source>
</evidence>
<dbReference type="FunCoup" id="A5DAG3">
    <property type="interactions" value="254"/>
</dbReference>
<evidence type="ECO:0000256" key="5">
    <source>
        <dbReference type="ARBA" id="ARBA00022723"/>
    </source>
</evidence>
<evidence type="ECO:0000256" key="4">
    <source>
        <dbReference type="ARBA" id="ARBA00022722"/>
    </source>
</evidence>
<dbReference type="GO" id="GO:0003676">
    <property type="term" value="F:nucleic acid binding"/>
    <property type="evidence" value="ECO:0007669"/>
    <property type="project" value="InterPro"/>
</dbReference>
<gene>
    <name evidence="9" type="ORF">PGUG_00268</name>
</gene>
<keyword evidence="10" id="KW-1185">Reference proteome</keyword>
<dbReference type="InParanoid" id="A5DAG3"/>
<dbReference type="InterPro" id="IPR002156">
    <property type="entry name" value="RNaseH_domain"/>
</dbReference>
<dbReference type="EC" id="3.1.26.4" evidence="3"/>
<evidence type="ECO:0000313" key="10">
    <source>
        <dbReference type="Proteomes" id="UP000001997"/>
    </source>
</evidence>
<dbReference type="EMBL" id="CH408155">
    <property type="protein sequence ID" value="EDK36170.1"/>
    <property type="molecule type" value="Genomic_DNA"/>
</dbReference>
<dbReference type="InterPro" id="IPR036397">
    <property type="entry name" value="RNaseH_sf"/>
</dbReference>
<protein>
    <recommendedName>
        <fullName evidence="3">ribonuclease H</fullName>
        <ecNumber evidence="3">3.1.26.4</ecNumber>
    </recommendedName>
</protein>
<dbReference type="OMA" id="WIYKWTR"/>
<organism evidence="9 10">
    <name type="scientific">Meyerozyma guilliermondii (strain ATCC 6260 / CBS 566 / DSM 6381 / JCM 1539 / NBRC 10279 / NRRL Y-324)</name>
    <name type="common">Yeast</name>
    <name type="synonym">Candida guilliermondii</name>
    <dbReference type="NCBI Taxonomy" id="294746"/>
    <lineage>
        <taxon>Eukaryota</taxon>
        <taxon>Fungi</taxon>
        <taxon>Dikarya</taxon>
        <taxon>Ascomycota</taxon>
        <taxon>Saccharomycotina</taxon>
        <taxon>Pichiomycetes</taxon>
        <taxon>Debaryomycetaceae</taxon>
        <taxon>Meyerozyma</taxon>
    </lineage>
</organism>
<dbReference type="Proteomes" id="UP000001997">
    <property type="component" value="Unassembled WGS sequence"/>
</dbReference>
<dbReference type="OrthoDB" id="407198at2759"/>
<dbReference type="eggNOG" id="KOG3752">
    <property type="taxonomic scope" value="Eukaryota"/>
</dbReference>
<dbReference type="PANTHER" id="PTHR10642">
    <property type="entry name" value="RIBONUCLEASE H1"/>
    <property type="match status" value="1"/>
</dbReference>
<dbReference type="Pfam" id="PF00075">
    <property type="entry name" value="RNase_H"/>
    <property type="match status" value="1"/>
</dbReference>
<reference evidence="9 10" key="1">
    <citation type="journal article" date="2009" name="Nature">
        <title>Evolution of pathogenicity and sexual reproduction in eight Candida genomes.</title>
        <authorList>
            <person name="Butler G."/>
            <person name="Rasmussen M.D."/>
            <person name="Lin M.F."/>
            <person name="Santos M.A."/>
            <person name="Sakthikumar S."/>
            <person name="Munro C.A."/>
            <person name="Rheinbay E."/>
            <person name="Grabherr M."/>
            <person name="Forche A."/>
            <person name="Reedy J.L."/>
            <person name="Agrafioti I."/>
            <person name="Arnaud M.B."/>
            <person name="Bates S."/>
            <person name="Brown A.J."/>
            <person name="Brunke S."/>
            <person name="Costanzo M.C."/>
            <person name="Fitzpatrick D.A."/>
            <person name="de Groot P.W."/>
            <person name="Harris D."/>
            <person name="Hoyer L.L."/>
            <person name="Hube B."/>
            <person name="Klis F.M."/>
            <person name="Kodira C."/>
            <person name="Lennard N."/>
            <person name="Logue M.E."/>
            <person name="Martin R."/>
            <person name="Neiman A.M."/>
            <person name="Nikolaou E."/>
            <person name="Quail M.A."/>
            <person name="Quinn J."/>
            <person name="Santos M.C."/>
            <person name="Schmitzberger F.F."/>
            <person name="Sherlock G."/>
            <person name="Shah P."/>
            <person name="Silverstein K.A."/>
            <person name="Skrzypek M.S."/>
            <person name="Soll D."/>
            <person name="Staggs R."/>
            <person name="Stansfield I."/>
            <person name="Stumpf M.P."/>
            <person name="Sudbery P.E."/>
            <person name="Srikantha T."/>
            <person name="Zeng Q."/>
            <person name="Berman J."/>
            <person name="Berriman M."/>
            <person name="Heitman J."/>
            <person name="Gow N.A."/>
            <person name="Lorenz M.C."/>
            <person name="Birren B.W."/>
            <person name="Kellis M."/>
            <person name="Cuomo C.A."/>
        </authorList>
    </citation>
    <scope>NUCLEOTIDE SEQUENCE [LARGE SCALE GENOMIC DNA]</scope>
    <source>
        <strain evidence="10">ATCC 6260 / CBS 566 / DSM 6381 / JCM 1539 / NBRC 10279 / NRRL Y-324</strain>
    </source>
</reference>
<evidence type="ECO:0000256" key="2">
    <source>
        <dbReference type="ARBA" id="ARBA00005300"/>
    </source>
</evidence>
<feature type="domain" description="RNase H type-1" evidence="8">
    <location>
        <begin position="1"/>
        <end position="150"/>
    </location>
</feature>
<dbReference type="VEuPathDB" id="FungiDB:PGUG_00268"/>
<dbReference type="CDD" id="cd09280">
    <property type="entry name" value="RNase_HI_eukaryote_like"/>
    <property type="match status" value="1"/>
</dbReference>
<keyword evidence="4" id="KW-0540">Nuclease</keyword>
<dbReference type="RefSeq" id="XP_001486891.1">
    <property type="nucleotide sequence ID" value="XM_001486841.1"/>
</dbReference>
<dbReference type="GO" id="GO:0046872">
    <property type="term" value="F:metal ion binding"/>
    <property type="evidence" value="ECO:0007669"/>
    <property type="project" value="UniProtKB-KW"/>
</dbReference>